<dbReference type="OrthoDB" id="6227277at2"/>
<dbReference type="KEGG" id="salm:D0Y50_17740"/>
<dbReference type="RefSeq" id="WP_117318258.1">
    <property type="nucleotide sequence ID" value="NZ_CP031769.1"/>
</dbReference>
<organism evidence="1 2">
    <name type="scientific">Salinimonas sediminis</name>
    <dbReference type="NCBI Taxonomy" id="2303538"/>
    <lineage>
        <taxon>Bacteria</taxon>
        <taxon>Pseudomonadati</taxon>
        <taxon>Pseudomonadota</taxon>
        <taxon>Gammaproteobacteria</taxon>
        <taxon>Alteromonadales</taxon>
        <taxon>Alteromonadaceae</taxon>
        <taxon>Alteromonas/Salinimonas group</taxon>
        <taxon>Salinimonas</taxon>
    </lineage>
</organism>
<sequence length="166" mass="18582">MNTEQPLDRLLKRLPRHATPARDLWPGIEHAIAAKGQRVNNRARRGPRHLVMAALMMTAFLYGLTHYIDNPGPGASQTLNGDALVTVLSQQHQAQLTSLLAAVHDTPAVTSDWTQQLDELHDAAQAIKAALAKDPDNRTLLRMLQNVYQQQLTLVERVHAPQWQRI</sequence>
<dbReference type="EMBL" id="CP031769">
    <property type="protein sequence ID" value="AXR08031.1"/>
    <property type="molecule type" value="Genomic_DNA"/>
</dbReference>
<dbReference type="Proteomes" id="UP000262073">
    <property type="component" value="Chromosome"/>
</dbReference>
<evidence type="ECO:0000313" key="1">
    <source>
        <dbReference type="EMBL" id="AXR08031.1"/>
    </source>
</evidence>
<evidence type="ECO:0000313" key="2">
    <source>
        <dbReference type="Proteomes" id="UP000262073"/>
    </source>
</evidence>
<accession>A0A346NR74</accession>
<keyword evidence="2" id="KW-1185">Reference proteome</keyword>
<proteinExistence type="predicted"/>
<gene>
    <name evidence="1" type="ORF">D0Y50_17740</name>
</gene>
<reference evidence="1 2" key="1">
    <citation type="submission" date="2018-08" db="EMBL/GenBank/DDBJ databases">
        <title>Salinimonas sediminis sp. nov., a piezophilic bacterium isolated from a deep-sea sediment sample from the New Britain Trench.</title>
        <authorList>
            <person name="Cao J."/>
        </authorList>
    </citation>
    <scope>NUCLEOTIDE SEQUENCE [LARGE SCALE GENOMIC DNA]</scope>
    <source>
        <strain evidence="1 2">N102</strain>
    </source>
</reference>
<name>A0A346NR74_9ALTE</name>
<protein>
    <submittedName>
        <fullName evidence="1">Uncharacterized protein</fullName>
    </submittedName>
</protein>
<dbReference type="AlphaFoldDB" id="A0A346NR74"/>